<dbReference type="GO" id="GO:0019354">
    <property type="term" value="P:siroheme biosynthetic process"/>
    <property type="evidence" value="ECO:0007669"/>
    <property type="project" value="UniProtKB-UniPathway"/>
</dbReference>
<dbReference type="InterPro" id="IPR036291">
    <property type="entry name" value="NAD(P)-bd_dom_sf"/>
</dbReference>
<keyword evidence="4" id="KW-0520">NAD</keyword>
<dbReference type="GO" id="GO:0008168">
    <property type="term" value="F:methyltransferase activity"/>
    <property type="evidence" value="ECO:0007669"/>
    <property type="project" value="UniProtKB-KW"/>
</dbReference>
<keyword evidence="7" id="KW-0808">Transferase</keyword>
<evidence type="ECO:0000256" key="5">
    <source>
        <dbReference type="ARBA" id="ARBA00023244"/>
    </source>
</evidence>
<dbReference type="PANTHER" id="PTHR35330">
    <property type="entry name" value="SIROHEME BIOSYNTHESIS PROTEIN MET8"/>
    <property type="match status" value="1"/>
</dbReference>
<protein>
    <recommendedName>
        <fullName evidence="2">precorrin-2 dehydrogenase</fullName>
        <ecNumber evidence="2">1.3.1.76</ecNumber>
    </recommendedName>
</protein>
<dbReference type="Gene3D" id="3.40.50.720">
    <property type="entry name" value="NAD(P)-binding Rossmann-like Domain"/>
    <property type="match status" value="1"/>
</dbReference>
<sequence>MNQLPIFVNVKGRKIILVGEGAMADAKRRLYERAGADVTDNMEAQGAALAVVALEEDQEAIVAATKLKKRGLLVNIVDRPELCDFTTPAIIDRDPVLIAIGTGGASAGLAKALRQRLEQILPGSLGKLAEALFAARDNIKNRWPNGTARRRAIDAALHPGGPLDPFADGSAVDIADWLSASDVKSVDGIVTLELSSSDPDDLTIKQARLLGQADQIFAESNVPETVIQRARADAAYLDLADFDGRKAAGLTLLIRMIQ</sequence>
<evidence type="ECO:0000313" key="7">
    <source>
        <dbReference type="EMBL" id="VAV92613.1"/>
    </source>
</evidence>
<dbReference type="SUPFAM" id="SSF75615">
    <property type="entry name" value="Siroheme synthase middle domains-like"/>
    <property type="match status" value="1"/>
</dbReference>
<comment type="pathway">
    <text evidence="1">Porphyrin-containing compound metabolism; siroheme biosynthesis; sirohydrochlorin from precorrin-2: step 1/1.</text>
</comment>
<gene>
    <name evidence="7" type="ORF">MNBD_ALPHA04-932</name>
</gene>
<dbReference type="NCBIfam" id="TIGR01470">
    <property type="entry name" value="cysG_Nterm"/>
    <property type="match status" value="1"/>
</dbReference>
<comment type="catalytic activity">
    <reaction evidence="6">
        <text>precorrin-2 + NAD(+) = sirohydrochlorin + NADH + 2 H(+)</text>
        <dbReference type="Rhea" id="RHEA:15613"/>
        <dbReference type="ChEBI" id="CHEBI:15378"/>
        <dbReference type="ChEBI" id="CHEBI:57540"/>
        <dbReference type="ChEBI" id="CHEBI:57945"/>
        <dbReference type="ChEBI" id="CHEBI:58351"/>
        <dbReference type="ChEBI" id="CHEBI:58827"/>
        <dbReference type="EC" id="1.3.1.76"/>
    </reaction>
</comment>
<keyword evidence="7" id="KW-0456">Lyase</keyword>
<organism evidence="7">
    <name type="scientific">hydrothermal vent metagenome</name>
    <dbReference type="NCBI Taxonomy" id="652676"/>
    <lineage>
        <taxon>unclassified sequences</taxon>
        <taxon>metagenomes</taxon>
        <taxon>ecological metagenomes</taxon>
    </lineage>
</organism>
<dbReference type="Gene3D" id="3.30.160.110">
    <property type="entry name" value="Siroheme synthase, domain 2"/>
    <property type="match status" value="1"/>
</dbReference>
<dbReference type="EC" id="1.3.1.76" evidence="2"/>
<dbReference type="EMBL" id="UOEF01000144">
    <property type="protein sequence ID" value="VAV92613.1"/>
    <property type="molecule type" value="Genomic_DNA"/>
</dbReference>
<dbReference type="InterPro" id="IPR028161">
    <property type="entry name" value="Met8-like"/>
</dbReference>
<dbReference type="Pfam" id="PF13241">
    <property type="entry name" value="NAD_binding_7"/>
    <property type="match status" value="1"/>
</dbReference>
<dbReference type="InterPro" id="IPR006367">
    <property type="entry name" value="Sirohaem_synthase_N"/>
</dbReference>
<evidence type="ECO:0000256" key="1">
    <source>
        <dbReference type="ARBA" id="ARBA00005010"/>
    </source>
</evidence>
<evidence type="ECO:0000256" key="4">
    <source>
        <dbReference type="ARBA" id="ARBA00023027"/>
    </source>
</evidence>
<dbReference type="AlphaFoldDB" id="A0A3B0S8G2"/>
<dbReference type="GO" id="GO:0032259">
    <property type="term" value="P:methylation"/>
    <property type="evidence" value="ECO:0007669"/>
    <property type="project" value="UniProtKB-KW"/>
</dbReference>
<evidence type="ECO:0000256" key="3">
    <source>
        <dbReference type="ARBA" id="ARBA00023002"/>
    </source>
</evidence>
<reference evidence="7" key="1">
    <citation type="submission" date="2018-06" db="EMBL/GenBank/DDBJ databases">
        <authorList>
            <person name="Zhirakovskaya E."/>
        </authorList>
    </citation>
    <scope>NUCLEOTIDE SEQUENCE</scope>
</reference>
<keyword evidence="7" id="KW-0489">Methyltransferase</keyword>
<dbReference type="PANTHER" id="PTHR35330:SF1">
    <property type="entry name" value="SIROHEME BIOSYNTHESIS PROTEIN MET8"/>
    <property type="match status" value="1"/>
</dbReference>
<dbReference type="UniPathway" id="UPA00262">
    <property type="reaction ID" value="UER00222"/>
</dbReference>
<accession>A0A3B0S8G2</accession>
<evidence type="ECO:0000256" key="6">
    <source>
        <dbReference type="ARBA" id="ARBA00047561"/>
    </source>
</evidence>
<keyword evidence="3 7" id="KW-0560">Oxidoreductase</keyword>
<proteinExistence type="predicted"/>
<evidence type="ECO:0000256" key="2">
    <source>
        <dbReference type="ARBA" id="ARBA00012400"/>
    </source>
</evidence>
<dbReference type="GO" id="GO:0004325">
    <property type="term" value="F:ferrochelatase activity"/>
    <property type="evidence" value="ECO:0007669"/>
    <property type="project" value="InterPro"/>
</dbReference>
<keyword evidence="5" id="KW-0627">Porphyrin biosynthesis</keyword>
<dbReference type="GO" id="GO:0043115">
    <property type="term" value="F:precorrin-2 dehydrogenase activity"/>
    <property type="evidence" value="ECO:0007669"/>
    <property type="project" value="UniProtKB-EC"/>
</dbReference>
<dbReference type="SUPFAM" id="SSF51735">
    <property type="entry name" value="NAD(P)-binding Rossmann-fold domains"/>
    <property type="match status" value="1"/>
</dbReference>
<name>A0A3B0S8G2_9ZZZZ</name>